<proteinExistence type="predicted"/>
<feature type="domain" description="DUF38" evidence="1">
    <location>
        <begin position="2"/>
        <end position="65"/>
    </location>
</feature>
<protein>
    <recommendedName>
        <fullName evidence="1">DUF38 domain-containing protein</fullName>
    </recommendedName>
</protein>
<reference evidence="3" key="1">
    <citation type="submission" date="2011-07" db="EMBL/GenBank/DDBJ databases">
        <authorList>
            <consortium name="Caenorhabditis brenneri Sequencing and Analysis Consortium"/>
            <person name="Wilson R.K."/>
        </authorList>
    </citation>
    <scope>NUCLEOTIDE SEQUENCE [LARGE SCALE GENOMIC DNA]</scope>
    <source>
        <strain evidence="3">PB2801</strain>
    </source>
</reference>
<sequence length="122" mass="14403">MELDQWKQAEELNLMYSLHWFPDEVLVQFKEYWIQTCTLDKAQFARIGMKFATSPVFESCRLVAEEPSREIDFMDSIGVPGPPEEDYRSIRHLMIPNTDKLLVFKEYAPGDIEIEKQTRDIQ</sequence>
<organism evidence="3">
    <name type="scientific">Caenorhabditis brenneri</name>
    <name type="common">Nematode worm</name>
    <dbReference type="NCBI Taxonomy" id="135651"/>
    <lineage>
        <taxon>Eukaryota</taxon>
        <taxon>Metazoa</taxon>
        <taxon>Ecdysozoa</taxon>
        <taxon>Nematoda</taxon>
        <taxon>Chromadorea</taxon>
        <taxon>Rhabditida</taxon>
        <taxon>Rhabditina</taxon>
        <taxon>Rhabditomorpha</taxon>
        <taxon>Rhabditoidea</taxon>
        <taxon>Rhabditidae</taxon>
        <taxon>Peloderinae</taxon>
        <taxon>Caenorhabditis</taxon>
    </lineage>
</organism>
<evidence type="ECO:0000259" key="1">
    <source>
        <dbReference type="Pfam" id="PF01827"/>
    </source>
</evidence>
<dbReference type="InterPro" id="IPR002900">
    <property type="entry name" value="DUF38/FTH_CAE_spp"/>
</dbReference>
<dbReference type="Proteomes" id="UP000008068">
    <property type="component" value="Unassembled WGS sequence"/>
</dbReference>
<evidence type="ECO:0000313" key="3">
    <source>
        <dbReference type="Proteomes" id="UP000008068"/>
    </source>
</evidence>
<dbReference type="HOGENOM" id="CLU_2028753_0_0_1"/>
<dbReference type="EMBL" id="GL379832">
    <property type="protein sequence ID" value="EGT51145.1"/>
    <property type="molecule type" value="Genomic_DNA"/>
</dbReference>
<dbReference type="Pfam" id="PF01827">
    <property type="entry name" value="FTH"/>
    <property type="match status" value="1"/>
</dbReference>
<evidence type="ECO:0000313" key="2">
    <source>
        <dbReference type="EMBL" id="EGT51145.1"/>
    </source>
</evidence>
<gene>
    <name evidence="2" type="ORF">CAEBREN_25069</name>
</gene>
<dbReference type="InParanoid" id="G0N305"/>
<dbReference type="AlphaFoldDB" id="G0N305"/>
<dbReference type="OrthoDB" id="5909468at2759"/>
<keyword evidence="3" id="KW-1185">Reference proteome</keyword>
<name>G0N305_CAEBE</name>
<accession>G0N305</accession>